<evidence type="ECO:0000313" key="2">
    <source>
        <dbReference type="Proteomes" id="UP000552757"/>
    </source>
</evidence>
<reference evidence="1 2" key="1">
    <citation type="submission" date="2020-08" db="EMBL/GenBank/DDBJ databases">
        <title>Genomic Encyclopedia of Type Strains, Phase IV (KMG-IV): sequencing the most valuable type-strain genomes for metagenomic binning, comparative biology and taxonomic classification.</title>
        <authorList>
            <person name="Goeker M."/>
        </authorList>
    </citation>
    <scope>NUCLEOTIDE SEQUENCE [LARGE SCALE GENOMIC DNA]</scope>
    <source>
        <strain evidence="1 2">DSM 29348</strain>
    </source>
</reference>
<gene>
    <name evidence="1" type="ORF">GGR44_001967</name>
</gene>
<dbReference type="AlphaFoldDB" id="A0A7W6DNK9"/>
<dbReference type="Proteomes" id="UP000552757">
    <property type="component" value="Unassembled WGS sequence"/>
</dbReference>
<dbReference type="EMBL" id="JACIEB010000004">
    <property type="protein sequence ID" value="MBB3982304.1"/>
    <property type="molecule type" value="Genomic_DNA"/>
</dbReference>
<organism evidence="1 2">
    <name type="scientific">Sphingobium fontiphilum</name>
    <dbReference type="NCBI Taxonomy" id="944425"/>
    <lineage>
        <taxon>Bacteria</taxon>
        <taxon>Pseudomonadati</taxon>
        <taxon>Pseudomonadota</taxon>
        <taxon>Alphaproteobacteria</taxon>
        <taxon>Sphingomonadales</taxon>
        <taxon>Sphingomonadaceae</taxon>
        <taxon>Sphingobium</taxon>
    </lineage>
</organism>
<dbReference type="RefSeq" id="WP_246344506.1">
    <property type="nucleotide sequence ID" value="NZ_JACIEB010000004.1"/>
</dbReference>
<comment type="caution">
    <text evidence="1">The sequence shown here is derived from an EMBL/GenBank/DDBJ whole genome shotgun (WGS) entry which is preliminary data.</text>
</comment>
<dbReference type="SUPFAM" id="SSF51735">
    <property type="entry name" value="NAD(P)-binding Rossmann-fold domains"/>
    <property type="match status" value="1"/>
</dbReference>
<sequence>MAGALEERVAIVTGAAQGIGREVASVLARRGATVILADILAERVEAARSSMPRRDLPCWGK</sequence>
<proteinExistence type="predicted"/>
<dbReference type="InterPro" id="IPR002347">
    <property type="entry name" value="SDR_fam"/>
</dbReference>
<dbReference type="InterPro" id="IPR036291">
    <property type="entry name" value="NAD(P)-bd_dom_sf"/>
</dbReference>
<dbReference type="Pfam" id="PF00106">
    <property type="entry name" value="adh_short"/>
    <property type="match status" value="1"/>
</dbReference>
<dbReference type="Gene3D" id="3.40.50.720">
    <property type="entry name" value="NAD(P)-binding Rossmann-like Domain"/>
    <property type="match status" value="1"/>
</dbReference>
<evidence type="ECO:0000313" key="1">
    <source>
        <dbReference type="EMBL" id="MBB3982304.1"/>
    </source>
</evidence>
<keyword evidence="2" id="KW-1185">Reference proteome</keyword>
<name>A0A7W6DNK9_9SPHN</name>
<accession>A0A7W6DNK9</accession>
<protein>
    <submittedName>
        <fullName evidence="1">NAD(P)-dependent dehydrogenase (Short-subunit alcohol dehydrogenase family)</fullName>
    </submittedName>
</protein>